<feature type="transmembrane region" description="Helical" evidence="2">
    <location>
        <begin position="116"/>
        <end position="134"/>
    </location>
</feature>
<dbReference type="RefSeq" id="WP_126693950.1">
    <property type="nucleotide sequence ID" value="NZ_RXOF01000008.1"/>
</dbReference>
<dbReference type="Proteomes" id="UP000282184">
    <property type="component" value="Unassembled WGS sequence"/>
</dbReference>
<gene>
    <name evidence="3" type="ORF">EJV47_14850</name>
</gene>
<evidence type="ECO:0000313" key="4">
    <source>
        <dbReference type="Proteomes" id="UP000282184"/>
    </source>
</evidence>
<comment type="caution">
    <text evidence="3">The sequence shown here is derived from an EMBL/GenBank/DDBJ whole genome shotgun (WGS) entry which is preliminary data.</text>
</comment>
<keyword evidence="4" id="KW-1185">Reference proteome</keyword>
<keyword evidence="2" id="KW-0472">Membrane</keyword>
<evidence type="ECO:0000256" key="1">
    <source>
        <dbReference type="SAM" id="Coils"/>
    </source>
</evidence>
<keyword evidence="1" id="KW-0175">Coiled coil</keyword>
<organism evidence="3 4">
    <name type="scientific">Hymenobacter gummosus</name>
    <dbReference type="NCBI Taxonomy" id="1776032"/>
    <lineage>
        <taxon>Bacteria</taxon>
        <taxon>Pseudomonadati</taxon>
        <taxon>Bacteroidota</taxon>
        <taxon>Cytophagia</taxon>
        <taxon>Cytophagales</taxon>
        <taxon>Hymenobacteraceae</taxon>
        <taxon>Hymenobacter</taxon>
    </lineage>
</organism>
<evidence type="ECO:0000256" key="2">
    <source>
        <dbReference type="SAM" id="Phobius"/>
    </source>
</evidence>
<dbReference type="OrthoDB" id="980132at2"/>
<reference evidence="3 4" key="1">
    <citation type="submission" date="2018-12" db="EMBL/GenBank/DDBJ databases">
        <title>Hymenobacter gummosus sp. nov., isolated from a spring.</title>
        <authorList>
            <person name="Nie L."/>
        </authorList>
    </citation>
    <scope>NUCLEOTIDE SEQUENCE [LARGE SCALE GENOMIC DNA]</scope>
    <source>
        <strain evidence="3 4">KCTC 52166</strain>
    </source>
</reference>
<dbReference type="AlphaFoldDB" id="A0A3S0IMH1"/>
<name>A0A3S0IMH1_9BACT</name>
<feature type="transmembrane region" description="Helical" evidence="2">
    <location>
        <begin position="33"/>
        <end position="53"/>
    </location>
</feature>
<sequence length="255" mass="28853">MRGFLGILTVLTILVLLLFTGLRLLQLPVGTLIDWVTGIGVFWWLAGVVVLPWDTHFAAKDVLEDARESRAKGIAVNEETVTFARRLARRFLWLAIGLHVFTAVVLYLLAYYQLTAVGYAASAAALLLTFVRPGQRAYAHLTRRLQTLSHQIRYPREDVVELRERVLALETDLQLATASLDQAEPGSWAYEQVQAQAHLRQQLDRLDARLEELTRQNSRDHEALARQAAADIARLSEDAQFLNQVRELIRFVKSA</sequence>
<proteinExistence type="predicted"/>
<feature type="coiled-coil region" evidence="1">
    <location>
        <begin position="196"/>
        <end position="245"/>
    </location>
</feature>
<accession>A0A3S0IMH1</accession>
<protein>
    <submittedName>
        <fullName evidence="3">Uncharacterized protein</fullName>
    </submittedName>
</protein>
<dbReference type="EMBL" id="RXOF01000008">
    <property type="protein sequence ID" value="RTQ48873.1"/>
    <property type="molecule type" value="Genomic_DNA"/>
</dbReference>
<feature type="transmembrane region" description="Helical" evidence="2">
    <location>
        <begin position="91"/>
        <end position="110"/>
    </location>
</feature>
<evidence type="ECO:0000313" key="3">
    <source>
        <dbReference type="EMBL" id="RTQ48873.1"/>
    </source>
</evidence>
<keyword evidence="2" id="KW-0812">Transmembrane</keyword>
<keyword evidence="2" id="KW-1133">Transmembrane helix</keyword>